<feature type="domain" description="Methyltransferase type 11" evidence="8">
    <location>
        <begin position="89"/>
        <end position="187"/>
    </location>
</feature>
<dbReference type="GO" id="GO:0005737">
    <property type="term" value="C:cytoplasm"/>
    <property type="evidence" value="ECO:0007669"/>
    <property type="project" value="UniProtKB-ARBA"/>
</dbReference>
<keyword evidence="2" id="KW-0017">Alkaloid metabolism</keyword>
<dbReference type="Gene3D" id="3.40.50.150">
    <property type="entry name" value="Vaccinia Virus protein VP39"/>
    <property type="match status" value="1"/>
</dbReference>
<keyword evidence="10" id="KW-1185">Reference proteome</keyword>
<dbReference type="GO" id="GO:0008168">
    <property type="term" value="F:methyltransferase activity"/>
    <property type="evidence" value="ECO:0007669"/>
    <property type="project" value="UniProtKB-KW"/>
</dbReference>
<dbReference type="InterPro" id="IPR029063">
    <property type="entry name" value="SAM-dependent_MTases_sf"/>
</dbReference>
<dbReference type="GO" id="GO:0032259">
    <property type="term" value="P:methylation"/>
    <property type="evidence" value="ECO:0007669"/>
    <property type="project" value="UniProtKB-UniRule"/>
</dbReference>
<feature type="region of interest" description="SAM motif III" evidence="7">
    <location>
        <begin position="178"/>
        <end position="187"/>
    </location>
</feature>
<evidence type="ECO:0000256" key="6">
    <source>
        <dbReference type="ARBA" id="ARBA00035109"/>
    </source>
</evidence>
<dbReference type="InterPro" id="IPR025774">
    <property type="entry name" value="PiNMT-like"/>
</dbReference>
<evidence type="ECO:0000256" key="7">
    <source>
        <dbReference type="PROSITE-ProRule" id="PRU00914"/>
    </source>
</evidence>
<dbReference type="EMBL" id="JBJUIK010000002">
    <property type="protein sequence ID" value="KAL3534546.1"/>
    <property type="molecule type" value="Genomic_DNA"/>
</dbReference>
<dbReference type="GO" id="GO:0009820">
    <property type="term" value="P:alkaloid metabolic process"/>
    <property type="evidence" value="ECO:0007669"/>
    <property type="project" value="UniProtKB-KW"/>
</dbReference>
<comment type="similarity">
    <text evidence="7">Belongs to the class I-like SAM-binding methyltransferase superfamily. gTMT family.</text>
</comment>
<dbReference type="Proteomes" id="UP001630127">
    <property type="component" value="Unassembled WGS sequence"/>
</dbReference>
<name>A0ABD3ATY7_9GENT</name>
<comment type="subunit">
    <text evidence="1">Homodimer.</text>
</comment>
<reference evidence="9 10" key="1">
    <citation type="submission" date="2024-11" db="EMBL/GenBank/DDBJ databases">
        <title>A near-complete genome assembly of Cinchona calisaya.</title>
        <authorList>
            <person name="Lian D.C."/>
            <person name="Zhao X.W."/>
            <person name="Wei L."/>
        </authorList>
    </citation>
    <scope>NUCLEOTIDE SEQUENCE [LARGE SCALE GENOMIC DNA]</scope>
    <source>
        <tissue evidence="9">Nenye</tissue>
    </source>
</reference>
<keyword evidence="5 7" id="KW-0949">S-adenosyl-L-methionine</keyword>
<dbReference type="CDD" id="cd02440">
    <property type="entry name" value="AdoMet_MTases"/>
    <property type="match status" value="1"/>
</dbReference>
<evidence type="ECO:0000256" key="4">
    <source>
        <dbReference type="ARBA" id="ARBA00022679"/>
    </source>
</evidence>
<evidence type="ECO:0000313" key="10">
    <source>
        <dbReference type="Proteomes" id="UP001630127"/>
    </source>
</evidence>
<evidence type="ECO:0000259" key="8">
    <source>
        <dbReference type="Pfam" id="PF08241"/>
    </source>
</evidence>
<feature type="region of interest" description="SAM motif II" evidence="7">
    <location>
        <begin position="151"/>
        <end position="159"/>
    </location>
</feature>
<sequence length="307" mass="34651">MASMRDEETDVEAKEDERKNFDGVIAKLYDTTSKIMEEIAGDHFHVGFYDSSFTIPGTDVRSAQIRMIEAALRFASVSEDSLKKPKNILDVGCGIGGSSRYLASKYGAQCKGITLSPLEVERASIITAAQGLQSKVYFEVADALNQPFPDGQFDLIWCIECENHIPDKKKFVHELARVAASGAAIIIITWCHRDLSPLEQDLHPDEKNLLNDIRNKNRVNICSTADYVNLLKSCSLQDIKFADWSQHVAPYYSEMRKLTLSWKGIMSFVRHGGWKHLSIKMLMMPSVTERFKNGFIKYSIITCQKPE</sequence>
<organism evidence="9 10">
    <name type="scientific">Cinchona calisaya</name>
    <dbReference type="NCBI Taxonomy" id="153742"/>
    <lineage>
        <taxon>Eukaryota</taxon>
        <taxon>Viridiplantae</taxon>
        <taxon>Streptophyta</taxon>
        <taxon>Embryophyta</taxon>
        <taxon>Tracheophyta</taxon>
        <taxon>Spermatophyta</taxon>
        <taxon>Magnoliopsida</taxon>
        <taxon>eudicotyledons</taxon>
        <taxon>Gunneridae</taxon>
        <taxon>Pentapetalae</taxon>
        <taxon>asterids</taxon>
        <taxon>lamiids</taxon>
        <taxon>Gentianales</taxon>
        <taxon>Rubiaceae</taxon>
        <taxon>Cinchonoideae</taxon>
        <taxon>Cinchoneae</taxon>
        <taxon>Cinchona</taxon>
    </lineage>
</organism>
<dbReference type="PROSITE" id="PS51581">
    <property type="entry name" value="SAM_GTMT"/>
    <property type="match status" value="1"/>
</dbReference>
<dbReference type="InterPro" id="IPR013216">
    <property type="entry name" value="Methyltransf_11"/>
</dbReference>
<dbReference type="PANTHER" id="PTHR44068">
    <property type="entry name" value="ZGC:194242"/>
    <property type="match status" value="1"/>
</dbReference>
<gene>
    <name evidence="9" type="ORF">ACH5RR_003007</name>
</gene>
<dbReference type="SUPFAM" id="SSF53335">
    <property type="entry name" value="S-adenosyl-L-methionine-dependent methyltransferases"/>
    <property type="match status" value="1"/>
</dbReference>
<feature type="region of interest" description="SAM motif I" evidence="7">
    <location>
        <begin position="88"/>
        <end position="97"/>
    </location>
</feature>
<evidence type="ECO:0000256" key="2">
    <source>
        <dbReference type="ARBA" id="ARBA00022589"/>
    </source>
</evidence>
<evidence type="ECO:0000313" key="9">
    <source>
        <dbReference type="EMBL" id="KAL3534546.1"/>
    </source>
</evidence>
<proteinExistence type="inferred from homology"/>
<keyword evidence="4 7" id="KW-0808">Transferase</keyword>
<evidence type="ECO:0000256" key="5">
    <source>
        <dbReference type="ARBA" id="ARBA00022691"/>
    </source>
</evidence>
<keyword evidence="3 7" id="KW-0489">Methyltransferase</keyword>
<dbReference type="PANTHER" id="PTHR44068:SF11">
    <property type="entry name" value="GERANYL DIPHOSPHATE 2-C-METHYLTRANSFERASE"/>
    <property type="match status" value="1"/>
</dbReference>
<comment type="pathway">
    <text evidence="6">Alkaloid biosynthesis; vindoline biosynthesis.</text>
</comment>
<evidence type="ECO:0000256" key="3">
    <source>
        <dbReference type="ARBA" id="ARBA00022603"/>
    </source>
</evidence>
<dbReference type="Pfam" id="PF08241">
    <property type="entry name" value="Methyltransf_11"/>
    <property type="match status" value="1"/>
</dbReference>
<protein>
    <recommendedName>
        <fullName evidence="8">Methyltransferase type 11 domain-containing protein</fullName>
    </recommendedName>
</protein>
<dbReference type="InterPro" id="IPR050447">
    <property type="entry name" value="Erg6_SMT_methyltransf"/>
</dbReference>
<dbReference type="AlphaFoldDB" id="A0ABD3ATY7"/>
<comment type="caution">
    <text evidence="9">The sequence shown here is derived from an EMBL/GenBank/DDBJ whole genome shotgun (WGS) entry which is preliminary data.</text>
</comment>
<accession>A0ABD3ATY7</accession>
<evidence type="ECO:0000256" key="1">
    <source>
        <dbReference type="ARBA" id="ARBA00011738"/>
    </source>
</evidence>